<evidence type="ECO:0000256" key="1">
    <source>
        <dbReference type="PROSITE-ProRule" id="PRU00169"/>
    </source>
</evidence>
<dbReference type="AlphaFoldDB" id="A0A1T2YX30"/>
<dbReference type="GO" id="GO:0000160">
    <property type="term" value="P:phosphorelay signal transduction system"/>
    <property type="evidence" value="ECO:0007669"/>
    <property type="project" value="InterPro"/>
</dbReference>
<reference evidence="4 5" key="1">
    <citation type="submission" date="2016-12" db="EMBL/GenBank/DDBJ databases">
        <title>Draft genome sequences of seven strains of Pseudomonas fluorescens that produce 4-formylaminooxyvinylglycine.</title>
        <authorList>
            <person name="Okrent R.A."/>
            <person name="Manning V.A."/>
            <person name="Trippe K.M."/>
        </authorList>
    </citation>
    <scope>NUCLEOTIDE SEQUENCE [LARGE SCALE GENOMIC DNA]</scope>
    <source>
        <strain evidence="4 5">P5A</strain>
    </source>
</reference>
<proteinExistence type="predicted"/>
<dbReference type="PROSITE" id="PS50110">
    <property type="entry name" value="RESPONSE_REGULATORY"/>
    <property type="match status" value="1"/>
</dbReference>
<evidence type="ECO:0000259" key="3">
    <source>
        <dbReference type="PROSITE" id="PS50883"/>
    </source>
</evidence>
<feature type="modified residue" description="4-aspartylphosphate" evidence="1">
    <location>
        <position position="56"/>
    </location>
</feature>
<evidence type="ECO:0000313" key="4">
    <source>
        <dbReference type="EMBL" id="OPA96931.1"/>
    </source>
</evidence>
<dbReference type="CDD" id="cd01948">
    <property type="entry name" value="EAL"/>
    <property type="match status" value="1"/>
</dbReference>
<dbReference type="SMART" id="SM00052">
    <property type="entry name" value="EAL"/>
    <property type="match status" value="1"/>
</dbReference>
<dbReference type="EMBL" id="MSDF01000014">
    <property type="protein sequence ID" value="OPA96931.1"/>
    <property type="molecule type" value="Genomic_DNA"/>
</dbReference>
<evidence type="ECO:0000313" key="5">
    <source>
        <dbReference type="Proteomes" id="UP000190965"/>
    </source>
</evidence>
<sequence>MAPPRVLVLENQRFQRSVLIKMLHHLGVHDVLQASSGEQALIQMQQTGGVDIVVCDLADRSLDCLGFLQRAAQFGMIRAVALCSDLRPELRRALKQMRSLAGLRLLGVMRPPLQLGALRNILRCYASRHQTNTLLPPAKPLPGEEEIQRALALGEFRAWFQPKFVLSTGNLAGVEALVRWEHPERGILLPADFLAAVLAYDLIDEMFKQLLEQGLNLLGILRRQEVQLELAFNLHASQLINADLVVHIQQSLEQHGFSGNTLMFELAENGLLDISQRIQENLLRLRMLGCGLSIDDFGMGFSSLKLLCQLPFNQLKLDGEFVRHAGDPRGEAMISSTLALARSLEMNLVIEGVSNQRIRDAAVRMGCAFGQGFYLARPMPGYRLLPWLEARITDVRYPSS</sequence>
<dbReference type="PROSITE" id="PS50883">
    <property type="entry name" value="EAL"/>
    <property type="match status" value="1"/>
</dbReference>
<protein>
    <recommendedName>
        <fullName evidence="6">EAL domain-containing protein</fullName>
    </recommendedName>
</protein>
<dbReference type="InterPro" id="IPR001789">
    <property type="entry name" value="Sig_transdc_resp-reg_receiver"/>
</dbReference>
<feature type="domain" description="Response regulatory" evidence="2">
    <location>
        <begin position="5"/>
        <end position="126"/>
    </location>
</feature>
<dbReference type="Proteomes" id="UP000190965">
    <property type="component" value="Unassembled WGS sequence"/>
</dbReference>
<comment type="caution">
    <text evidence="4">The sequence shown here is derived from an EMBL/GenBank/DDBJ whole genome shotgun (WGS) entry which is preliminary data.</text>
</comment>
<dbReference type="SUPFAM" id="SSF141868">
    <property type="entry name" value="EAL domain-like"/>
    <property type="match status" value="1"/>
</dbReference>
<dbReference type="RefSeq" id="WP_254865870.1">
    <property type="nucleotide sequence ID" value="NZ_MSDF01000014.1"/>
</dbReference>
<dbReference type="Gene3D" id="3.20.20.450">
    <property type="entry name" value="EAL domain"/>
    <property type="match status" value="1"/>
</dbReference>
<evidence type="ECO:0000259" key="2">
    <source>
        <dbReference type="PROSITE" id="PS50110"/>
    </source>
</evidence>
<dbReference type="InterPro" id="IPR001633">
    <property type="entry name" value="EAL_dom"/>
</dbReference>
<accession>A0A1T2YX30</accession>
<organism evidence="4 5">
    <name type="scientific">Pseudomonas fluorescens</name>
    <dbReference type="NCBI Taxonomy" id="294"/>
    <lineage>
        <taxon>Bacteria</taxon>
        <taxon>Pseudomonadati</taxon>
        <taxon>Pseudomonadota</taxon>
        <taxon>Gammaproteobacteria</taxon>
        <taxon>Pseudomonadales</taxon>
        <taxon>Pseudomonadaceae</taxon>
        <taxon>Pseudomonas</taxon>
    </lineage>
</organism>
<dbReference type="PANTHER" id="PTHR33121">
    <property type="entry name" value="CYCLIC DI-GMP PHOSPHODIESTERASE PDEF"/>
    <property type="match status" value="1"/>
</dbReference>
<dbReference type="InterPro" id="IPR050706">
    <property type="entry name" value="Cyclic-di-GMP_PDE-like"/>
</dbReference>
<dbReference type="GO" id="GO:0071111">
    <property type="term" value="F:cyclic-guanylate-specific phosphodiesterase activity"/>
    <property type="evidence" value="ECO:0007669"/>
    <property type="project" value="InterPro"/>
</dbReference>
<gene>
    <name evidence="4" type="ORF">BFW87_11475</name>
</gene>
<dbReference type="InterPro" id="IPR035919">
    <property type="entry name" value="EAL_sf"/>
</dbReference>
<name>A0A1T2YX30_PSEFL</name>
<dbReference type="Pfam" id="PF00563">
    <property type="entry name" value="EAL"/>
    <property type="match status" value="1"/>
</dbReference>
<dbReference type="PANTHER" id="PTHR33121:SF70">
    <property type="entry name" value="SIGNALING PROTEIN YKOW"/>
    <property type="match status" value="1"/>
</dbReference>
<feature type="domain" description="EAL" evidence="3">
    <location>
        <begin position="140"/>
        <end position="392"/>
    </location>
</feature>
<evidence type="ECO:0008006" key="6">
    <source>
        <dbReference type="Google" id="ProtNLM"/>
    </source>
</evidence>
<dbReference type="Gene3D" id="3.40.50.2300">
    <property type="match status" value="1"/>
</dbReference>
<dbReference type="InterPro" id="IPR011006">
    <property type="entry name" value="CheY-like_superfamily"/>
</dbReference>
<dbReference type="SUPFAM" id="SSF52172">
    <property type="entry name" value="CheY-like"/>
    <property type="match status" value="1"/>
</dbReference>
<keyword evidence="1" id="KW-0597">Phosphoprotein</keyword>